<evidence type="ECO:0000256" key="1">
    <source>
        <dbReference type="SAM" id="SignalP"/>
    </source>
</evidence>
<evidence type="ECO:0000313" key="2">
    <source>
        <dbReference type="EMBL" id="SHE81968.1"/>
    </source>
</evidence>
<evidence type="ECO:0000313" key="3">
    <source>
        <dbReference type="Proteomes" id="UP000184048"/>
    </source>
</evidence>
<evidence type="ECO:0008006" key="4">
    <source>
        <dbReference type="Google" id="ProtNLM"/>
    </source>
</evidence>
<dbReference type="STRING" id="1121884.SAMN02745131_01140"/>
<accession>A0A1M4WL56</accession>
<dbReference type="RefSeq" id="WP_139256350.1">
    <property type="nucleotide sequence ID" value="NZ_FQUU01000004.1"/>
</dbReference>
<gene>
    <name evidence="2" type="ORF">SAMN02745131_01140</name>
</gene>
<sequence length="310" mass="33727">MRMNLRLMSLLTLTLFTTFIACKKDSSTTQQDPGPELTVHAEDQARISGEMDAVDYDLNVALENNPTFSGRMYEMNSLCGADVIPDTLSNPRKITITYNGEDCEGLHSRTGNIIISMPAGVHWKDAGAALTVTYQNYKVTRLSDNKSITINGSHLLTNVSGGLLYQLPTRQTITHTIGSSNLSITFDDGTKRDWSVARKRVYSYNGGAPLITIYGTHTEGSQTGIADWGTDRFGRTFSTAITQPLVISSDCDFRLTSGQVLHTRQGSTAVVTFGLDKNGNATSCPATGSYYFKLVWTGAGGNSQTFIAPY</sequence>
<protein>
    <recommendedName>
        <fullName evidence="4">Lipoprotein</fullName>
    </recommendedName>
</protein>
<reference evidence="2 3" key="1">
    <citation type="submission" date="2016-11" db="EMBL/GenBank/DDBJ databases">
        <authorList>
            <person name="Jaros S."/>
            <person name="Januszkiewicz K."/>
            <person name="Wedrychowicz H."/>
        </authorList>
    </citation>
    <scope>NUCLEOTIDE SEQUENCE [LARGE SCALE GENOMIC DNA]</scope>
    <source>
        <strain evidence="2 3">DSM 18119</strain>
    </source>
</reference>
<proteinExistence type="predicted"/>
<dbReference type="OrthoDB" id="658429at2"/>
<dbReference type="PROSITE" id="PS51257">
    <property type="entry name" value="PROKAR_LIPOPROTEIN"/>
    <property type="match status" value="1"/>
</dbReference>
<dbReference type="EMBL" id="FQUU01000004">
    <property type="protein sequence ID" value="SHE81968.1"/>
    <property type="molecule type" value="Genomic_DNA"/>
</dbReference>
<keyword evidence="1" id="KW-0732">Signal</keyword>
<feature type="signal peptide" evidence="1">
    <location>
        <begin position="1"/>
        <end position="23"/>
    </location>
</feature>
<organism evidence="2 3">
    <name type="scientific">Flavisolibacter ginsengisoli DSM 18119</name>
    <dbReference type="NCBI Taxonomy" id="1121884"/>
    <lineage>
        <taxon>Bacteria</taxon>
        <taxon>Pseudomonadati</taxon>
        <taxon>Bacteroidota</taxon>
        <taxon>Chitinophagia</taxon>
        <taxon>Chitinophagales</taxon>
        <taxon>Chitinophagaceae</taxon>
        <taxon>Flavisolibacter</taxon>
    </lineage>
</organism>
<feature type="chain" id="PRO_5012206092" description="Lipoprotein" evidence="1">
    <location>
        <begin position="24"/>
        <end position="310"/>
    </location>
</feature>
<name>A0A1M4WL56_9BACT</name>
<keyword evidence="3" id="KW-1185">Reference proteome</keyword>
<dbReference type="Proteomes" id="UP000184048">
    <property type="component" value="Unassembled WGS sequence"/>
</dbReference>
<dbReference type="AlphaFoldDB" id="A0A1M4WL56"/>